<sequence>MLFIHFFHFSWALCQPGALIMKQGSIMMIVPDGTSSCHQISENLCFNKEFLSLYGSFIPPLSGEYRIDIEAIETTNNEKIDHILYFNDSSIFGTKSNPAYFSMTLKKGYRYKILAESRLEITAGQIELFFTYTNIQSHNKYLYEKIQKEYANTCYTTDCADDHYSMENDCVASTTAFSPSNVLSHQLTQSLMSAYPVSNKFKTMSFLSGYGAGIGVSIIIVVIITIFILKRRKITEAVKETSLSNDEYIIESIDSTNTSINLDNLDTTTDKMDTFVPEEVQDIFGEDPFSKYKLY</sequence>
<evidence type="ECO:0000313" key="3">
    <source>
        <dbReference type="Proteomes" id="UP000179807"/>
    </source>
</evidence>
<dbReference type="EMBL" id="MLAK01000883">
    <property type="protein sequence ID" value="OHT02053.1"/>
    <property type="molecule type" value="Genomic_DNA"/>
</dbReference>
<reference evidence="2" key="1">
    <citation type="submission" date="2016-10" db="EMBL/GenBank/DDBJ databases">
        <authorList>
            <person name="Benchimol M."/>
            <person name="Almeida L.G."/>
            <person name="Vasconcelos A.T."/>
            <person name="Perreira-Neves A."/>
            <person name="Rosa I.A."/>
            <person name="Tasca T."/>
            <person name="Bogo M.R."/>
            <person name="de Souza W."/>
        </authorList>
    </citation>
    <scope>NUCLEOTIDE SEQUENCE [LARGE SCALE GENOMIC DNA]</scope>
    <source>
        <strain evidence="2">K</strain>
    </source>
</reference>
<dbReference type="RefSeq" id="XP_068355189.1">
    <property type="nucleotide sequence ID" value="XM_068507626.1"/>
</dbReference>
<organism evidence="2 3">
    <name type="scientific">Tritrichomonas foetus</name>
    <dbReference type="NCBI Taxonomy" id="1144522"/>
    <lineage>
        <taxon>Eukaryota</taxon>
        <taxon>Metamonada</taxon>
        <taxon>Parabasalia</taxon>
        <taxon>Tritrichomonadida</taxon>
        <taxon>Tritrichomonadidae</taxon>
        <taxon>Tritrichomonas</taxon>
    </lineage>
</organism>
<keyword evidence="1" id="KW-0472">Membrane</keyword>
<dbReference type="GeneID" id="94842330"/>
<evidence type="ECO:0000313" key="2">
    <source>
        <dbReference type="EMBL" id="OHT02053.1"/>
    </source>
</evidence>
<accession>A0A1J4JXP5</accession>
<dbReference type="AlphaFoldDB" id="A0A1J4JXP5"/>
<name>A0A1J4JXP5_9EUKA</name>
<comment type="caution">
    <text evidence="2">The sequence shown here is derived from an EMBL/GenBank/DDBJ whole genome shotgun (WGS) entry which is preliminary data.</text>
</comment>
<keyword evidence="1" id="KW-0812">Transmembrane</keyword>
<dbReference type="Proteomes" id="UP000179807">
    <property type="component" value="Unassembled WGS sequence"/>
</dbReference>
<keyword evidence="1" id="KW-1133">Transmembrane helix</keyword>
<protein>
    <submittedName>
        <fullName evidence="2">Uncharacterized protein</fullName>
    </submittedName>
</protein>
<gene>
    <name evidence="2" type="ORF">TRFO_30926</name>
</gene>
<feature type="transmembrane region" description="Helical" evidence="1">
    <location>
        <begin position="207"/>
        <end position="229"/>
    </location>
</feature>
<keyword evidence="3" id="KW-1185">Reference proteome</keyword>
<dbReference type="VEuPathDB" id="TrichDB:TRFO_30926"/>
<proteinExistence type="predicted"/>
<evidence type="ECO:0000256" key="1">
    <source>
        <dbReference type="SAM" id="Phobius"/>
    </source>
</evidence>